<sequence length="186" mass="19605">MLMNQPRAHAGAGSDRGDAMPVPPPDCLPPQFTACIAAETEGVEAVLARRAGTGTDVGNALSAMQLRRVLLFVEQNLDDDLSLATLAAVAGLSASHFARRFKAALGEAPHRYVLARRVNGAKRLLLESDLPLAEIAAETGFSSQAHLTGIFGRTVGMTPGAYRTRRNECLAFLMAGGVKEHLGKAA</sequence>
<dbReference type="InterPro" id="IPR018060">
    <property type="entry name" value="HTH_AraC"/>
</dbReference>
<evidence type="ECO:0000256" key="2">
    <source>
        <dbReference type="ARBA" id="ARBA00023125"/>
    </source>
</evidence>
<dbReference type="SMART" id="SM00342">
    <property type="entry name" value="HTH_ARAC"/>
    <property type="match status" value="1"/>
</dbReference>
<accession>A0A2K9NDU9</accession>
<dbReference type="Proteomes" id="UP000234752">
    <property type="component" value="Chromosome eg_1"/>
</dbReference>
<evidence type="ECO:0000313" key="6">
    <source>
        <dbReference type="EMBL" id="AUN31321.1"/>
    </source>
</evidence>
<dbReference type="SUPFAM" id="SSF46689">
    <property type="entry name" value="Homeodomain-like"/>
    <property type="match status" value="2"/>
</dbReference>
<dbReference type="PANTHER" id="PTHR46796:SF6">
    <property type="entry name" value="ARAC SUBFAMILY"/>
    <property type="match status" value="1"/>
</dbReference>
<keyword evidence="2" id="KW-0238">DNA-binding</keyword>
<organism evidence="6 7">
    <name type="scientific">Niveispirillum cyanobacteriorum</name>
    <dbReference type="NCBI Taxonomy" id="1612173"/>
    <lineage>
        <taxon>Bacteria</taxon>
        <taxon>Pseudomonadati</taxon>
        <taxon>Pseudomonadota</taxon>
        <taxon>Alphaproteobacteria</taxon>
        <taxon>Rhodospirillales</taxon>
        <taxon>Azospirillaceae</taxon>
        <taxon>Niveispirillum</taxon>
    </lineage>
</organism>
<dbReference type="Gene3D" id="1.10.10.60">
    <property type="entry name" value="Homeodomain-like"/>
    <property type="match status" value="2"/>
</dbReference>
<dbReference type="Pfam" id="PF12833">
    <property type="entry name" value="HTH_18"/>
    <property type="match status" value="1"/>
</dbReference>
<dbReference type="PROSITE" id="PS00041">
    <property type="entry name" value="HTH_ARAC_FAMILY_1"/>
    <property type="match status" value="1"/>
</dbReference>
<keyword evidence="7" id="KW-1185">Reference proteome</keyword>
<dbReference type="KEGG" id="ncb:C0V82_14540"/>
<dbReference type="AlphaFoldDB" id="A0A2K9NDU9"/>
<reference evidence="6 7" key="1">
    <citation type="submission" date="2017-12" db="EMBL/GenBank/DDBJ databases">
        <title>Genomes of bacteria within cyanobacterial aggregates.</title>
        <authorList>
            <person name="Cai H."/>
        </authorList>
    </citation>
    <scope>NUCLEOTIDE SEQUENCE [LARGE SCALE GENOMIC DNA]</scope>
    <source>
        <strain evidence="6 7">TH16</strain>
    </source>
</reference>
<evidence type="ECO:0000256" key="1">
    <source>
        <dbReference type="ARBA" id="ARBA00023015"/>
    </source>
</evidence>
<dbReference type="InterPro" id="IPR009057">
    <property type="entry name" value="Homeodomain-like_sf"/>
</dbReference>
<dbReference type="InterPro" id="IPR018062">
    <property type="entry name" value="HTH_AraC-typ_CS"/>
</dbReference>
<keyword evidence="1" id="KW-0805">Transcription regulation</keyword>
<evidence type="ECO:0000259" key="5">
    <source>
        <dbReference type="PROSITE" id="PS01124"/>
    </source>
</evidence>
<gene>
    <name evidence="6" type="ORF">C0V82_14540</name>
</gene>
<dbReference type="PANTHER" id="PTHR46796">
    <property type="entry name" value="HTH-TYPE TRANSCRIPTIONAL ACTIVATOR RHAS-RELATED"/>
    <property type="match status" value="1"/>
</dbReference>
<evidence type="ECO:0000256" key="3">
    <source>
        <dbReference type="ARBA" id="ARBA00023163"/>
    </source>
</evidence>
<feature type="region of interest" description="Disordered" evidence="4">
    <location>
        <begin position="1"/>
        <end position="24"/>
    </location>
</feature>
<proteinExistence type="predicted"/>
<feature type="domain" description="HTH araC/xylS-type" evidence="5">
    <location>
        <begin position="67"/>
        <end position="165"/>
    </location>
</feature>
<dbReference type="PROSITE" id="PS01124">
    <property type="entry name" value="HTH_ARAC_FAMILY_2"/>
    <property type="match status" value="1"/>
</dbReference>
<name>A0A2K9NDU9_9PROT</name>
<dbReference type="InterPro" id="IPR050204">
    <property type="entry name" value="AraC_XylS_family_regulators"/>
</dbReference>
<dbReference type="GO" id="GO:0003700">
    <property type="term" value="F:DNA-binding transcription factor activity"/>
    <property type="evidence" value="ECO:0007669"/>
    <property type="project" value="InterPro"/>
</dbReference>
<evidence type="ECO:0000313" key="7">
    <source>
        <dbReference type="Proteomes" id="UP000234752"/>
    </source>
</evidence>
<protein>
    <recommendedName>
        <fullName evidence="5">HTH araC/xylS-type domain-containing protein</fullName>
    </recommendedName>
</protein>
<evidence type="ECO:0000256" key="4">
    <source>
        <dbReference type="SAM" id="MobiDB-lite"/>
    </source>
</evidence>
<keyword evidence="3" id="KW-0804">Transcription</keyword>
<dbReference type="EMBL" id="CP025611">
    <property type="protein sequence ID" value="AUN31321.1"/>
    <property type="molecule type" value="Genomic_DNA"/>
</dbReference>
<dbReference type="GO" id="GO:0043565">
    <property type="term" value="F:sequence-specific DNA binding"/>
    <property type="evidence" value="ECO:0007669"/>
    <property type="project" value="InterPro"/>
</dbReference>